<keyword evidence="1" id="KW-0175">Coiled coil</keyword>
<dbReference type="GO" id="GO:0006355">
    <property type="term" value="P:regulation of DNA-templated transcription"/>
    <property type="evidence" value="ECO:0007669"/>
    <property type="project" value="InterPro"/>
</dbReference>
<protein>
    <submittedName>
        <fullName evidence="3">Signal transduction histidine kinase-like protein</fullName>
        <ecNumber evidence="3">2.7.3.-</ecNumber>
    </submittedName>
</protein>
<dbReference type="Pfam" id="PF07568">
    <property type="entry name" value="HisKA_2"/>
    <property type="match status" value="1"/>
</dbReference>
<feature type="domain" description="PAC" evidence="2">
    <location>
        <begin position="712"/>
        <end position="762"/>
    </location>
</feature>
<evidence type="ECO:0000313" key="3">
    <source>
        <dbReference type="EMBL" id="ABM95815.1"/>
    </source>
</evidence>
<proteinExistence type="predicted"/>
<dbReference type="InterPro" id="IPR036890">
    <property type="entry name" value="HATPase_C_sf"/>
</dbReference>
<dbReference type="EMBL" id="CP000555">
    <property type="protein sequence ID" value="ABM95815.1"/>
    <property type="molecule type" value="Genomic_DNA"/>
</dbReference>
<dbReference type="EC" id="2.7.3.-" evidence="3"/>
<dbReference type="HOGENOM" id="CLU_303996_0_0_4"/>
<dbReference type="InterPro" id="IPR011495">
    <property type="entry name" value="Sig_transdc_His_kin_sub2_dim/P"/>
</dbReference>
<dbReference type="eggNOG" id="COG3920">
    <property type="taxonomic scope" value="Bacteria"/>
</dbReference>
<organism evidence="3 4">
    <name type="scientific">Methylibium petroleiphilum (strain ATCC BAA-1232 / LMG 22953 / PM1)</name>
    <dbReference type="NCBI Taxonomy" id="420662"/>
    <lineage>
        <taxon>Bacteria</taxon>
        <taxon>Pseudomonadati</taxon>
        <taxon>Pseudomonadota</taxon>
        <taxon>Betaproteobacteria</taxon>
        <taxon>Burkholderiales</taxon>
        <taxon>Sphaerotilaceae</taxon>
        <taxon>Methylibium</taxon>
    </lineage>
</organism>
<evidence type="ECO:0000256" key="1">
    <source>
        <dbReference type="SAM" id="Coils"/>
    </source>
</evidence>
<dbReference type="SMART" id="SM00086">
    <property type="entry name" value="PAC"/>
    <property type="match status" value="2"/>
</dbReference>
<dbReference type="InterPro" id="IPR001610">
    <property type="entry name" value="PAC"/>
</dbReference>
<dbReference type="Gene3D" id="3.30.450.20">
    <property type="entry name" value="PAS domain"/>
    <property type="match status" value="5"/>
</dbReference>
<dbReference type="KEGG" id="mpt:Mpe_A2861"/>
<name>A2SJS6_METPP</name>
<dbReference type="Pfam" id="PF13188">
    <property type="entry name" value="PAS_8"/>
    <property type="match status" value="2"/>
</dbReference>
<dbReference type="InterPro" id="IPR000700">
    <property type="entry name" value="PAS-assoc_C"/>
</dbReference>
<dbReference type="STRING" id="420662.Mpe_A2861"/>
<sequence length="1104" mass="119400">MTLHSVTVAQASCLAEQLLSEPVPLVTPAALPAQPPPVSAADAVVLWHGFLDTLNDPLLMLDAQARVRFANTAALRLFPFEPGMPLEDLPPVIDGGLVSWVLDVLEGRADELLSSFPDAALSQLSAQRWALRLPPARRERVAAAVQTAAEPLAEVRRLYWHSPFPAILEDGHFRIVDVNQAFVDYTGWSRNRLVGMDTLTLVPIEDHLLWESTRDPPAGAELPALMERRLVDAQGRDRWFRGARRQVTDTEGRALCLTVMQDCTAERAARERAERSLSELDQWFELSPVGMLAFDGAGLVLRSNAVFEALVGRVPVLLSEAPPGLNDLLGWHGPRSLGALQPGGEAAERRGWVAALPGARSRSPRHLRARVRCTDAVAGSESRYIAVIEDLSAEQALDLAQAQLGALVDAAGVGVALQSVSRDLVLSDSLPEFERLQRALRAGEAAQARYAIRHPELGMRWLLTRVSPRPDGDGDPSVVTLDVTEQEHSRARSEELLRELSSILESSSAGIAFLRGNTLVRCNRSFERMLGTTSGAVAGCSVRELFAGQPQARLAVEDAELALLESGVYETEIEILLPQHEPHWVSLAARRIGPPGPDAEVVAVLSDITRLKRQQAQLERLADERERTESAMAQQAELTRAILDSVFVGIVTVGQGGIEWMNRSARRMFGGDLADFQHFPLCCVATSDPQHPFRQVEARLASPDLRTEAAAGSFECRVQARDGRAFWVVGNVVPTGDAEQPQLTYALLDIDRRRRAEARSAQAQASLQRVIDLAPLAIALFDAASGELRQANPQVAAAAGLPGEMLVGRRPEELPLPIGGDVIRADLQAALDAGQGGDVTLREYRFEHEGRPLVWEARYLPLGQPGEVPDEVLLVAVDVTEQRAAQAARLEAAIAQREMLVKEVHHRIKNNLQGVAGLLTQIAQRRPEVAPAIHEAVAQVQAIAQVYGLQVGSQGPVQLASLVGAISTNLQRGSDRTITVELPDGEAPRWALPEAEAIPIALTLNELLGNALKHGNGAVECRLVSAAEEARIEIRNEGRLPEGFSLDRVAAGVYGLGLVRALLPRRTATFGLAPDAGGVLACVSLRPPGLVSLEPRSTNIGVLS</sequence>
<feature type="coiled-coil region" evidence="1">
    <location>
        <begin position="608"/>
        <end position="638"/>
    </location>
</feature>
<dbReference type="Proteomes" id="UP000000366">
    <property type="component" value="Chromosome"/>
</dbReference>
<dbReference type="PANTHER" id="PTHR44757:SF2">
    <property type="entry name" value="BIOFILM ARCHITECTURE MAINTENANCE PROTEIN MBAA"/>
    <property type="match status" value="1"/>
</dbReference>
<keyword evidence="3" id="KW-0808">Transferase</keyword>
<keyword evidence="4" id="KW-1185">Reference proteome</keyword>
<dbReference type="NCBIfam" id="TIGR00229">
    <property type="entry name" value="sensory_box"/>
    <property type="match status" value="2"/>
</dbReference>
<dbReference type="InterPro" id="IPR035965">
    <property type="entry name" value="PAS-like_dom_sf"/>
</dbReference>
<dbReference type="GO" id="GO:0016301">
    <property type="term" value="F:kinase activity"/>
    <property type="evidence" value="ECO:0007669"/>
    <property type="project" value="UniProtKB-KW"/>
</dbReference>
<dbReference type="SMART" id="SM00091">
    <property type="entry name" value="PAS"/>
    <property type="match status" value="6"/>
</dbReference>
<evidence type="ECO:0000313" key="4">
    <source>
        <dbReference type="Proteomes" id="UP000000366"/>
    </source>
</evidence>
<dbReference type="Pfam" id="PF00989">
    <property type="entry name" value="PAS"/>
    <property type="match status" value="1"/>
</dbReference>
<dbReference type="InterPro" id="IPR013767">
    <property type="entry name" value="PAS_fold"/>
</dbReference>
<accession>A2SJS6</accession>
<dbReference type="Pfam" id="PF08448">
    <property type="entry name" value="PAS_4"/>
    <property type="match status" value="1"/>
</dbReference>
<dbReference type="PROSITE" id="PS50113">
    <property type="entry name" value="PAC"/>
    <property type="match status" value="1"/>
</dbReference>
<dbReference type="InterPro" id="IPR000014">
    <property type="entry name" value="PAS"/>
</dbReference>
<reference evidence="3 4" key="1">
    <citation type="journal article" date="2007" name="J. Bacteriol.">
        <title>Whole-genome analysis of the methyl tert-butyl ether-degrading beta-proteobacterium Methylibium petroleiphilum PM1.</title>
        <authorList>
            <person name="Kane S.R."/>
            <person name="Chakicherla A.Y."/>
            <person name="Chain P.S.G."/>
            <person name="Schmidt R."/>
            <person name="Shin M.W."/>
            <person name="Legler T.C."/>
            <person name="Scow K.M."/>
            <person name="Larimer F.W."/>
            <person name="Lucas S.M."/>
            <person name="Richardson P.M."/>
            <person name="Hristova K.R."/>
        </authorList>
    </citation>
    <scope>NUCLEOTIDE SEQUENCE [LARGE SCALE GENOMIC DNA]</scope>
    <source>
        <strain evidence="4">ATCC BAA-1232 / LMG 22953 / PM1</strain>
    </source>
</reference>
<dbReference type="CDD" id="cd00130">
    <property type="entry name" value="PAS"/>
    <property type="match status" value="2"/>
</dbReference>
<keyword evidence="3" id="KW-0418">Kinase</keyword>
<dbReference type="PANTHER" id="PTHR44757">
    <property type="entry name" value="DIGUANYLATE CYCLASE DGCP"/>
    <property type="match status" value="1"/>
</dbReference>
<dbReference type="InterPro" id="IPR013656">
    <property type="entry name" value="PAS_4"/>
</dbReference>
<dbReference type="Gene3D" id="3.30.565.10">
    <property type="entry name" value="Histidine kinase-like ATPase, C-terminal domain"/>
    <property type="match status" value="1"/>
</dbReference>
<dbReference type="InterPro" id="IPR052155">
    <property type="entry name" value="Biofilm_reg_signaling"/>
</dbReference>
<gene>
    <name evidence="3" type="ordered locus">Mpe_A2861</name>
</gene>
<dbReference type="SUPFAM" id="SSF55785">
    <property type="entry name" value="PYP-like sensor domain (PAS domain)"/>
    <property type="match status" value="5"/>
</dbReference>
<dbReference type="AlphaFoldDB" id="A2SJS6"/>
<dbReference type="Pfam" id="PF13426">
    <property type="entry name" value="PAS_9"/>
    <property type="match status" value="1"/>
</dbReference>
<evidence type="ECO:0000259" key="2">
    <source>
        <dbReference type="PROSITE" id="PS50113"/>
    </source>
</evidence>